<comment type="function">
    <text evidence="7">Catalyzes the transfer of the diacylglyceryl group from phosphatidylglycerol to the sulfhydryl group of the N-terminal cysteine of a prolipoprotein, the first step in the formation of mature lipoproteins.</text>
</comment>
<feature type="binding site" evidence="7">
    <location>
        <position position="139"/>
    </location>
    <ligand>
        <name>a 1,2-diacyl-sn-glycero-3-phospho-(1'-sn-glycerol)</name>
        <dbReference type="ChEBI" id="CHEBI:64716"/>
    </ligand>
</feature>
<keyword evidence="2 7" id="KW-1003">Cell membrane</keyword>
<sequence>MLAYPRIDPVAVSIGPLQFRWYGLMYLFGFVSGWWLGRRRAAQPGSGWHPQQVDDMVTWAIFGVVLGGRLGYILFYDLAYYVSQPAAIFQIWHGGMSFHGGLLGVLFAVWLYARRAEREFLSVVDFVAPLIPPGLFFGRIGNFINGELWGAPTTLPWAMVFPDGGPFPRHPSQLYEAALEGVVLFAAVWWFSGRKRPVGAVSGLFGVLYAIFRFAVEFVREPDPQLGYLAFGWLTMGQVLCLPLFGVGLWLLLRNRGAAEGPAAR</sequence>
<dbReference type="EC" id="2.5.1.145" evidence="7"/>
<feature type="transmembrane region" description="Helical" evidence="7">
    <location>
        <begin position="20"/>
        <end position="37"/>
    </location>
</feature>
<evidence type="ECO:0000256" key="1">
    <source>
        <dbReference type="ARBA" id="ARBA00007150"/>
    </source>
</evidence>
<name>A0ABS0J112_9BACT</name>
<dbReference type="InterPro" id="IPR001640">
    <property type="entry name" value="Lgt"/>
</dbReference>
<feature type="transmembrane region" description="Helical" evidence="7">
    <location>
        <begin position="96"/>
        <end position="113"/>
    </location>
</feature>
<evidence type="ECO:0000256" key="3">
    <source>
        <dbReference type="ARBA" id="ARBA00022679"/>
    </source>
</evidence>
<keyword evidence="4 7" id="KW-0812">Transmembrane</keyword>
<organism evidence="8 9">
    <name type="scientific">Nitratidesulfovibrio oxamicus</name>
    <dbReference type="NCBI Taxonomy" id="32016"/>
    <lineage>
        <taxon>Bacteria</taxon>
        <taxon>Pseudomonadati</taxon>
        <taxon>Thermodesulfobacteriota</taxon>
        <taxon>Desulfovibrionia</taxon>
        <taxon>Desulfovibrionales</taxon>
        <taxon>Desulfovibrionaceae</taxon>
        <taxon>Nitratidesulfovibrio</taxon>
    </lineage>
</organism>
<dbReference type="NCBIfam" id="TIGR00544">
    <property type="entry name" value="lgt"/>
    <property type="match status" value="1"/>
</dbReference>
<feature type="transmembrane region" description="Helical" evidence="7">
    <location>
        <begin position="120"/>
        <end position="140"/>
    </location>
</feature>
<evidence type="ECO:0000256" key="6">
    <source>
        <dbReference type="ARBA" id="ARBA00023136"/>
    </source>
</evidence>
<evidence type="ECO:0000256" key="2">
    <source>
        <dbReference type="ARBA" id="ARBA00022475"/>
    </source>
</evidence>
<dbReference type="Pfam" id="PF01790">
    <property type="entry name" value="LGT"/>
    <property type="match status" value="1"/>
</dbReference>
<feature type="transmembrane region" description="Helical" evidence="7">
    <location>
        <begin position="174"/>
        <end position="191"/>
    </location>
</feature>
<feature type="transmembrane region" description="Helical" evidence="7">
    <location>
        <begin position="228"/>
        <end position="253"/>
    </location>
</feature>
<dbReference type="PANTHER" id="PTHR30589">
    <property type="entry name" value="PROLIPOPROTEIN DIACYLGLYCERYL TRANSFERASE"/>
    <property type="match status" value="1"/>
</dbReference>
<evidence type="ECO:0000313" key="9">
    <source>
        <dbReference type="Proteomes" id="UP001194469"/>
    </source>
</evidence>
<feature type="transmembrane region" description="Helical" evidence="7">
    <location>
        <begin position="198"/>
        <end position="216"/>
    </location>
</feature>
<keyword evidence="5 7" id="KW-1133">Transmembrane helix</keyword>
<accession>A0ABS0J112</accession>
<comment type="caution">
    <text evidence="8">The sequence shown here is derived from an EMBL/GenBank/DDBJ whole genome shotgun (WGS) entry which is preliminary data.</text>
</comment>
<dbReference type="Proteomes" id="UP001194469">
    <property type="component" value="Unassembled WGS sequence"/>
</dbReference>
<protein>
    <recommendedName>
        <fullName evidence="7">Phosphatidylglycerol--prolipoprotein diacylglyceryl transferase</fullName>
        <ecNumber evidence="7">2.5.1.145</ecNumber>
    </recommendedName>
</protein>
<comment type="subcellular location">
    <subcellularLocation>
        <location evidence="7">Cell membrane</location>
        <topology evidence="7">Multi-pass membrane protein</topology>
    </subcellularLocation>
</comment>
<feature type="transmembrane region" description="Helical" evidence="7">
    <location>
        <begin position="57"/>
        <end position="76"/>
    </location>
</feature>
<gene>
    <name evidence="7" type="primary">lgt</name>
    <name evidence="8" type="ORF">FVW20_03315</name>
</gene>
<dbReference type="PROSITE" id="PS01311">
    <property type="entry name" value="LGT"/>
    <property type="match status" value="1"/>
</dbReference>
<keyword evidence="6 7" id="KW-0472">Membrane</keyword>
<keyword evidence="9" id="KW-1185">Reference proteome</keyword>
<dbReference type="RefSeq" id="WP_196608289.1">
    <property type="nucleotide sequence ID" value="NZ_VRYY01000072.1"/>
</dbReference>
<dbReference type="PANTHER" id="PTHR30589:SF0">
    <property type="entry name" value="PHOSPHATIDYLGLYCEROL--PROLIPOPROTEIN DIACYLGLYCERYL TRANSFERASE"/>
    <property type="match status" value="1"/>
</dbReference>
<evidence type="ECO:0000256" key="5">
    <source>
        <dbReference type="ARBA" id="ARBA00022989"/>
    </source>
</evidence>
<keyword evidence="3 7" id="KW-0808">Transferase</keyword>
<dbReference type="EMBL" id="VRYY01000072">
    <property type="protein sequence ID" value="MBG3876081.1"/>
    <property type="molecule type" value="Genomic_DNA"/>
</dbReference>
<comment type="similarity">
    <text evidence="1 7">Belongs to the Lgt family.</text>
</comment>
<proteinExistence type="inferred from homology"/>
<evidence type="ECO:0000256" key="4">
    <source>
        <dbReference type="ARBA" id="ARBA00022692"/>
    </source>
</evidence>
<dbReference type="HAMAP" id="MF_01147">
    <property type="entry name" value="Lgt"/>
    <property type="match status" value="1"/>
</dbReference>
<evidence type="ECO:0000313" key="8">
    <source>
        <dbReference type="EMBL" id="MBG3876081.1"/>
    </source>
</evidence>
<reference evidence="8 9" key="1">
    <citation type="submission" date="2019-08" db="EMBL/GenBank/DDBJ databases">
        <authorList>
            <person name="Luo N."/>
        </authorList>
    </citation>
    <scope>NUCLEOTIDE SEQUENCE [LARGE SCALE GENOMIC DNA]</scope>
    <source>
        <strain evidence="8 9">NCIMB 9442</strain>
    </source>
</reference>
<comment type="pathway">
    <text evidence="7">Protein modification; lipoprotein biosynthesis (diacylglyceryl transfer).</text>
</comment>
<evidence type="ECO:0000256" key="7">
    <source>
        <dbReference type="HAMAP-Rule" id="MF_01147"/>
    </source>
</evidence>
<dbReference type="GO" id="GO:0016740">
    <property type="term" value="F:transferase activity"/>
    <property type="evidence" value="ECO:0007669"/>
    <property type="project" value="UniProtKB-KW"/>
</dbReference>
<comment type="catalytic activity">
    <reaction evidence="7">
        <text>L-cysteinyl-[prolipoprotein] + a 1,2-diacyl-sn-glycero-3-phospho-(1'-sn-glycerol) = an S-1,2-diacyl-sn-glyceryl-L-cysteinyl-[prolipoprotein] + sn-glycerol 1-phosphate + H(+)</text>
        <dbReference type="Rhea" id="RHEA:56712"/>
        <dbReference type="Rhea" id="RHEA-COMP:14679"/>
        <dbReference type="Rhea" id="RHEA-COMP:14680"/>
        <dbReference type="ChEBI" id="CHEBI:15378"/>
        <dbReference type="ChEBI" id="CHEBI:29950"/>
        <dbReference type="ChEBI" id="CHEBI:57685"/>
        <dbReference type="ChEBI" id="CHEBI:64716"/>
        <dbReference type="ChEBI" id="CHEBI:140658"/>
        <dbReference type="EC" id="2.5.1.145"/>
    </reaction>
</comment>